<dbReference type="InterPro" id="IPR007367">
    <property type="entry name" value="DUF433"/>
</dbReference>
<protein>
    <submittedName>
        <fullName evidence="1">DUF433 domain-containing protein</fullName>
    </submittedName>
</protein>
<dbReference type="InterPro" id="IPR009057">
    <property type="entry name" value="Homeodomain-like_sf"/>
</dbReference>
<dbReference type="Proteomes" id="UP000271925">
    <property type="component" value="Unassembled WGS sequence"/>
</dbReference>
<sequence>MQDEQILQRIETNPEVLVGKPVIRGTRLSVQFILNLLGHGESIESILQEYDYINREDIQACLLFANRVLDDNMFMPLAKSA</sequence>
<name>A0A3P1BCJ0_9BACT</name>
<reference evidence="1 2" key="1">
    <citation type="submission" date="2018-11" db="EMBL/GenBank/DDBJ databases">
        <authorList>
            <person name="Zhou Z."/>
            <person name="Wang G."/>
        </authorList>
    </citation>
    <scope>NUCLEOTIDE SEQUENCE [LARGE SCALE GENOMIC DNA]</scope>
    <source>
        <strain evidence="1 2">KCTC52004</strain>
    </source>
</reference>
<gene>
    <name evidence="1" type="ORF">EHT25_27515</name>
</gene>
<dbReference type="InterPro" id="IPR036388">
    <property type="entry name" value="WH-like_DNA-bd_sf"/>
</dbReference>
<dbReference type="PANTHER" id="PTHR34849:SF3">
    <property type="entry name" value="SSR2962 PROTEIN"/>
    <property type="match status" value="1"/>
</dbReference>
<dbReference type="PANTHER" id="PTHR34849">
    <property type="entry name" value="SSL5025 PROTEIN"/>
    <property type="match status" value="1"/>
</dbReference>
<comment type="caution">
    <text evidence="1">The sequence shown here is derived from an EMBL/GenBank/DDBJ whole genome shotgun (WGS) entry which is preliminary data.</text>
</comment>
<dbReference type="EMBL" id="RQJO01000015">
    <property type="protein sequence ID" value="RRA98744.1"/>
    <property type="molecule type" value="Genomic_DNA"/>
</dbReference>
<keyword evidence="2" id="KW-1185">Reference proteome</keyword>
<dbReference type="Pfam" id="PF04255">
    <property type="entry name" value="DUF433"/>
    <property type="match status" value="1"/>
</dbReference>
<dbReference type="SUPFAM" id="SSF46689">
    <property type="entry name" value="Homeodomain-like"/>
    <property type="match status" value="1"/>
</dbReference>
<evidence type="ECO:0000313" key="1">
    <source>
        <dbReference type="EMBL" id="RRA98744.1"/>
    </source>
</evidence>
<dbReference type="AlphaFoldDB" id="A0A3P1BCJ0"/>
<proteinExistence type="predicted"/>
<dbReference type="OrthoDB" id="1494556at2"/>
<accession>A0A3P1BCJ0</accession>
<organism evidence="1 2">
    <name type="scientific">Larkinella rosea</name>
    <dbReference type="NCBI Taxonomy" id="2025312"/>
    <lineage>
        <taxon>Bacteria</taxon>
        <taxon>Pseudomonadati</taxon>
        <taxon>Bacteroidota</taxon>
        <taxon>Cytophagia</taxon>
        <taxon>Cytophagales</taxon>
        <taxon>Spirosomataceae</taxon>
        <taxon>Larkinella</taxon>
    </lineage>
</organism>
<dbReference type="Gene3D" id="1.10.10.10">
    <property type="entry name" value="Winged helix-like DNA-binding domain superfamily/Winged helix DNA-binding domain"/>
    <property type="match status" value="1"/>
</dbReference>
<dbReference type="RefSeq" id="WP_124878582.1">
    <property type="nucleotide sequence ID" value="NZ_RQJO01000015.1"/>
</dbReference>
<evidence type="ECO:0000313" key="2">
    <source>
        <dbReference type="Proteomes" id="UP000271925"/>
    </source>
</evidence>